<evidence type="ECO:0000313" key="2">
    <source>
        <dbReference type="EMBL" id="KAJ1146909.1"/>
    </source>
</evidence>
<evidence type="ECO:0000256" key="1">
    <source>
        <dbReference type="SAM" id="MobiDB-lite"/>
    </source>
</evidence>
<keyword evidence="3" id="KW-1185">Reference proteome</keyword>
<comment type="caution">
    <text evidence="2">The sequence shown here is derived from an EMBL/GenBank/DDBJ whole genome shotgun (WGS) entry which is preliminary data.</text>
</comment>
<dbReference type="Proteomes" id="UP001066276">
    <property type="component" value="Chromosome 6"/>
</dbReference>
<organism evidence="2 3">
    <name type="scientific">Pleurodeles waltl</name>
    <name type="common">Iberian ribbed newt</name>
    <dbReference type="NCBI Taxonomy" id="8319"/>
    <lineage>
        <taxon>Eukaryota</taxon>
        <taxon>Metazoa</taxon>
        <taxon>Chordata</taxon>
        <taxon>Craniata</taxon>
        <taxon>Vertebrata</taxon>
        <taxon>Euteleostomi</taxon>
        <taxon>Amphibia</taxon>
        <taxon>Batrachia</taxon>
        <taxon>Caudata</taxon>
        <taxon>Salamandroidea</taxon>
        <taxon>Salamandridae</taxon>
        <taxon>Pleurodelinae</taxon>
        <taxon>Pleurodeles</taxon>
    </lineage>
</organism>
<proteinExistence type="predicted"/>
<protein>
    <submittedName>
        <fullName evidence="2">Uncharacterized protein</fullName>
    </submittedName>
</protein>
<reference evidence="2" key="1">
    <citation type="journal article" date="2022" name="bioRxiv">
        <title>Sequencing and chromosome-scale assembly of the giantPleurodeles waltlgenome.</title>
        <authorList>
            <person name="Brown T."/>
            <person name="Elewa A."/>
            <person name="Iarovenko S."/>
            <person name="Subramanian E."/>
            <person name="Araus A.J."/>
            <person name="Petzold A."/>
            <person name="Susuki M."/>
            <person name="Suzuki K.-i.T."/>
            <person name="Hayashi T."/>
            <person name="Toyoda A."/>
            <person name="Oliveira C."/>
            <person name="Osipova E."/>
            <person name="Leigh N.D."/>
            <person name="Simon A."/>
            <person name="Yun M.H."/>
        </authorList>
    </citation>
    <scope>NUCLEOTIDE SEQUENCE</scope>
    <source>
        <strain evidence="2">20211129_DDA</strain>
        <tissue evidence="2">Liver</tissue>
    </source>
</reference>
<feature type="region of interest" description="Disordered" evidence="1">
    <location>
        <begin position="1"/>
        <end position="27"/>
    </location>
</feature>
<dbReference type="AlphaFoldDB" id="A0AAV7R298"/>
<gene>
    <name evidence="2" type="ORF">NDU88_013162</name>
</gene>
<accession>A0AAV7R298</accession>
<sequence>MGNQKTGKEASAGLTLRDATSTGTGGTEALTQHNEAILAAIQDSKTTSENQIVMLAAEVGLLRDDHNKLKDWVKATKEMMHETTPQGMPLEAWEWIEMWDLCQANGRRQEGVKTWLTGKKKRKGSGIRRGPTAVPSKEQRKAVQKKAVNDLREWDK</sequence>
<dbReference type="EMBL" id="JANPWB010000010">
    <property type="protein sequence ID" value="KAJ1146909.1"/>
    <property type="molecule type" value="Genomic_DNA"/>
</dbReference>
<name>A0AAV7R298_PLEWA</name>
<feature type="region of interest" description="Disordered" evidence="1">
    <location>
        <begin position="117"/>
        <end position="156"/>
    </location>
</feature>
<evidence type="ECO:0000313" key="3">
    <source>
        <dbReference type="Proteomes" id="UP001066276"/>
    </source>
</evidence>
<feature type="compositionally biased region" description="Basic and acidic residues" evidence="1">
    <location>
        <begin position="137"/>
        <end position="156"/>
    </location>
</feature>